<keyword evidence="5" id="KW-1185">Reference proteome</keyword>
<organism evidence="4 5">
    <name type="scientific">Saprolegnia diclina (strain VS20)</name>
    <dbReference type="NCBI Taxonomy" id="1156394"/>
    <lineage>
        <taxon>Eukaryota</taxon>
        <taxon>Sar</taxon>
        <taxon>Stramenopiles</taxon>
        <taxon>Oomycota</taxon>
        <taxon>Saprolegniomycetes</taxon>
        <taxon>Saprolegniales</taxon>
        <taxon>Saprolegniaceae</taxon>
        <taxon>Saprolegnia</taxon>
    </lineage>
</organism>
<dbReference type="InterPro" id="IPR018553">
    <property type="entry name" value="E2_Ub-conjug_enz"/>
</dbReference>
<dbReference type="GeneID" id="19956164"/>
<reference evidence="4 5" key="1">
    <citation type="submission" date="2012-04" db="EMBL/GenBank/DDBJ databases">
        <title>The Genome Sequence of Saprolegnia declina VS20.</title>
        <authorList>
            <consortium name="The Broad Institute Genome Sequencing Platform"/>
            <person name="Russ C."/>
            <person name="Nusbaum C."/>
            <person name="Tyler B."/>
            <person name="van West P."/>
            <person name="Dieguez-Uribeondo J."/>
            <person name="de Bruijn I."/>
            <person name="Tripathy S."/>
            <person name="Jiang R."/>
            <person name="Young S.K."/>
            <person name="Zeng Q."/>
            <person name="Gargeya S."/>
            <person name="Fitzgerald M."/>
            <person name="Haas B."/>
            <person name="Abouelleil A."/>
            <person name="Alvarado L."/>
            <person name="Arachchi H.M."/>
            <person name="Berlin A."/>
            <person name="Chapman S.B."/>
            <person name="Goldberg J."/>
            <person name="Griggs A."/>
            <person name="Gujja S."/>
            <person name="Hansen M."/>
            <person name="Howarth C."/>
            <person name="Imamovic A."/>
            <person name="Larimer J."/>
            <person name="McCowen C."/>
            <person name="Montmayeur A."/>
            <person name="Murphy C."/>
            <person name="Neiman D."/>
            <person name="Pearson M."/>
            <person name="Priest M."/>
            <person name="Roberts A."/>
            <person name="Saif S."/>
            <person name="Shea T."/>
            <person name="Sisk P."/>
            <person name="Sykes S."/>
            <person name="Wortman J."/>
            <person name="Nusbaum C."/>
            <person name="Birren B."/>
        </authorList>
    </citation>
    <scope>NUCLEOTIDE SEQUENCE [LARGE SCALE GENOMIC DNA]</scope>
    <source>
        <strain evidence="4 5">VS20</strain>
    </source>
</reference>
<evidence type="ECO:0000313" key="5">
    <source>
        <dbReference type="Proteomes" id="UP000030762"/>
    </source>
</evidence>
<dbReference type="PANTHER" id="PTHR31560">
    <property type="entry name" value="UPF0652 PROTEIN C16A11.03C-RELATED"/>
    <property type="match status" value="1"/>
</dbReference>
<dbReference type="AlphaFoldDB" id="T0PWS5"/>
<dbReference type="PROSITE" id="PS00028">
    <property type="entry name" value="ZINC_FINGER_C2H2_1"/>
    <property type="match status" value="1"/>
</dbReference>
<dbReference type="RefSeq" id="XP_008619830.1">
    <property type="nucleotide sequence ID" value="XM_008621608.1"/>
</dbReference>
<dbReference type="InterPro" id="IPR013087">
    <property type="entry name" value="Znf_C2H2_type"/>
</dbReference>
<name>T0PWS5_SAPDV</name>
<dbReference type="PROSITE" id="PS50119">
    <property type="entry name" value="ZF_BBOX"/>
    <property type="match status" value="1"/>
</dbReference>
<accession>T0PWS5</accession>
<dbReference type="OrthoDB" id="406045at2759"/>
<dbReference type="OMA" id="MRPRWVG"/>
<dbReference type="InParanoid" id="T0PWS5"/>
<dbReference type="Proteomes" id="UP000030762">
    <property type="component" value="Unassembled WGS sequence"/>
</dbReference>
<dbReference type="GO" id="GO:0008270">
    <property type="term" value="F:zinc ion binding"/>
    <property type="evidence" value="ECO:0007669"/>
    <property type="project" value="UniProtKB-KW"/>
</dbReference>
<dbReference type="InterPro" id="IPR000315">
    <property type="entry name" value="Znf_B-box"/>
</dbReference>
<keyword evidence="1" id="KW-0479">Metal-binding</keyword>
<feature type="compositionally biased region" description="Pro residues" evidence="2">
    <location>
        <begin position="61"/>
        <end position="75"/>
    </location>
</feature>
<dbReference type="eggNOG" id="ENOG502QRJJ">
    <property type="taxonomic scope" value="Eukaryota"/>
</dbReference>
<keyword evidence="1" id="KW-0862">Zinc</keyword>
<dbReference type="Pfam" id="PF22586">
    <property type="entry name" value="ANCHR-like_BBOX"/>
    <property type="match status" value="1"/>
</dbReference>
<evidence type="ECO:0000256" key="1">
    <source>
        <dbReference type="PROSITE-ProRule" id="PRU00024"/>
    </source>
</evidence>
<dbReference type="EMBL" id="JH767223">
    <property type="protein sequence ID" value="EQC26706.1"/>
    <property type="molecule type" value="Genomic_DNA"/>
</dbReference>
<dbReference type="InterPro" id="IPR057668">
    <property type="entry name" value="E2_Ub-conjug_enz_C"/>
</dbReference>
<dbReference type="PANTHER" id="PTHR31560:SF0">
    <property type="entry name" value="UPF0652 PROTEIN C22H10.08"/>
    <property type="match status" value="1"/>
</dbReference>
<evidence type="ECO:0000313" key="4">
    <source>
        <dbReference type="EMBL" id="EQC26706.1"/>
    </source>
</evidence>
<evidence type="ECO:0000256" key="2">
    <source>
        <dbReference type="SAM" id="MobiDB-lite"/>
    </source>
</evidence>
<dbReference type="VEuPathDB" id="FungiDB:SDRG_15437"/>
<feature type="domain" description="B box-type" evidence="3">
    <location>
        <begin position="2"/>
        <end position="48"/>
    </location>
</feature>
<protein>
    <recommendedName>
        <fullName evidence="3">B box-type domain-containing protein</fullName>
    </recommendedName>
</protein>
<keyword evidence="1" id="KW-0863">Zinc-finger</keyword>
<feature type="region of interest" description="Disordered" evidence="2">
    <location>
        <begin position="38"/>
        <end position="93"/>
    </location>
</feature>
<gene>
    <name evidence="4" type="ORF">SDRG_15437</name>
</gene>
<proteinExistence type="predicted"/>
<dbReference type="Pfam" id="PF09418">
    <property type="entry name" value="DUF2009"/>
    <property type="match status" value="1"/>
</dbReference>
<sequence length="563" mass="62301">MTVARMCVECEDTEAALACSDCGDVYCDLCYQAQHRSGHRQKHQSTPLAVGVPAPSTAARPTPPPASETISPPPASIAIATADDPMGDTSEAPQVARGVATKEAQVLAGRAKYIPMRLSDGERVLFNLLDASLNVSEYTDKVDILSYRSPVKRILTELTDLFNIMSGMMVASDFRNGKKKVLDRAYMDNADFFKAVFEIGRRYKVMNPERMRNNYGKMIYLLQDASMQEVEGYFEFSCIQDTHTVHSFLEARNGLDLLLDADVPVATRSISDTSAQAAVQRQEKAAAIASLVAHYATKDLTADDIRLCLASIDDNNSYLALNCDPISKMQAYLERYFATPSGGFALDIRAGRNGARLTHNHKTQFAYAMQSLSLWKNITLEMFPLWFAVEDDLLHGGGYRLRDTGQGLNRMQRAPETSSRMHAILHLTQKASSMGWVGSSVIHLGDHNVPNALMFIDKYTQVSRILSPIVQTVEFIGRMEHDANTAVYIASMGGAEALRQTILCDFFKHGFDGSGADNFFDAGSCIDGRLTSAWNWCSKIEKKPFYYIFLMAGFVGFDGSFEK</sequence>
<evidence type="ECO:0000259" key="3">
    <source>
        <dbReference type="PROSITE" id="PS50119"/>
    </source>
</evidence>